<dbReference type="Proteomes" id="UP000182987">
    <property type="component" value="Chromosome"/>
</dbReference>
<dbReference type="InterPro" id="IPR029058">
    <property type="entry name" value="AB_hydrolase_fold"/>
</dbReference>
<dbReference type="RefSeq" id="WP_046968024.1">
    <property type="nucleotide sequence ID" value="NZ_CP017480.1"/>
</dbReference>
<dbReference type="InterPro" id="IPR016986">
    <property type="entry name" value="UCP031982_abhydr"/>
</dbReference>
<dbReference type="PANTHER" id="PTHR22946:SF9">
    <property type="entry name" value="POLYKETIDE TRANSFERASE AF380"/>
    <property type="match status" value="1"/>
</dbReference>
<protein>
    <recommendedName>
        <fullName evidence="3">Dienelactone hydrolase domain-containing protein</fullName>
    </recommendedName>
</protein>
<keyword evidence="2" id="KW-0732">Signal</keyword>
<dbReference type="InterPro" id="IPR050261">
    <property type="entry name" value="FrsA_esterase"/>
</dbReference>
<dbReference type="PIRSF" id="PIRSF031982">
    <property type="entry name" value="UCP031982_abhydr"/>
    <property type="match status" value="1"/>
</dbReference>
<dbReference type="Gene3D" id="3.40.50.1820">
    <property type="entry name" value="alpha/beta hydrolase"/>
    <property type="match status" value="1"/>
</dbReference>
<evidence type="ECO:0000313" key="5">
    <source>
        <dbReference type="Proteomes" id="UP000182987"/>
    </source>
</evidence>
<evidence type="ECO:0000256" key="1">
    <source>
        <dbReference type="ARBA" id="ARBA00022801"/>
    </source>
</evidence>
<dbReference type="InterPro" id="IPR002925">
    <property type="entry name" value="Dienelactn_hydro"/>
</dbReference>
<evidence type="ECO:0000259" key="3">
    <source>
        <dbReference type="Pfam" id="PF01738"/>
    </source>
</evidence>
<dbReference type="GO" id="GO:0052689">
    <property type="term" value="F:carboxylic ester hydrolase activity"/>
    <property type="evidence" value="ECO:0007669"/>
    <property type="project" value="UniProtKB-ARBA"/>
</dbReference>
<feature type="signal peptide" evidence="2">
    <location>
        <begin position="1"/>
        <end position="22"/>
    </location>
</feature>
<organism evidence="4 5">
    <name type="scientific">Luteibacter rhizovicinus DSM 16549</name>
    <dbReference type="NCBI Taxonomy" id="1440763"/>
    <lineage>
        <taxon>Bacteria</taxon>
        <taxon>Pseudomonadati</taxon>
        <taxon>Pseudomonadota</taxon>
        <taxon>Gammaproteobacteria</taxon>
        <taxon>Lysobacterales</taxon>
        <taxon>Rhodanobacteraceae</taxon>
        <taxon>Luteibacter</taxon>
    </lineage>
</organism>
<reference evidence="5" key="1">
    <citation type="submission" date="2016-09" db="EMBL/GenBank/DDBJ databases">
        <authorList>
            <person name="Lysoe E."/>
        </authorList>
    </citation>
    <scope>NUCLEOTIDE SEQUENCE [LARGE SCALE GENOMIC DNA]</scope>
    <source>
        <strain evidence="5">LJ96T</strain>
    </source>
</reference>
<name>A0A1L3EXP1_9GAMM</name>
<evidence type="ECO:0000313" key="4">
    <source>
        <dbReference type="EMBL" id="APG05777.1"/>
    </source>
</evidence>
<proteinExistence type="predicted"/>
<dbReference type="SUPFAM" id="SSF53474">
    <property type="entry name" value="alpha/beta-Hydrolases"/>
    <property type="match status" value="1"/>
</dbReference>
<feature type="domain" description="Dienelactone hydrolase" evidence="3">
    <location>
        <begin position="88"/>
        <end position="240"/>
    </location>
</feature>
<evidence type="ECO:0000256" key="2">
    <source>
        <dbReference type="SAM" id="SignalP"/>
    </source>
</evidence>
<dbReference type="Pfam" id="PF01738">
    <property type="entry name" value="DLH"/>
    <property type="match status" value="1"/>
</dbReference>
<dbReference type="PANTHER" id="PTHR22946">
    <property type="entry name" value="DIENELACTONE HYDROLASE DOMAIN-CONTAINING PROTEIN-RELATED"/>
    <property type="match status" value="1"/>
</dbReference>
<accession>A0A1L3EXP1</accession>
<dbReference type="AlphaFoldDB" id="A0A1L3EXP1"/>
<dbReference type="STRING" id="1440763.BJI69_18970"/>
<sequence length="357" mass="36699">MSILTRACLALALTSALGVASATTVGEMHRSTTTPTAAMRDASHSNSLAITVWYPAVEGAKEEPLDMGSPGHPLFIAGHAAQDAAFAPGRHPVVLLSHGFGGTARMMSWFGTELARAGYVVVSVNHPGNNGMGPMTAAGAAMWWERAEDLKAAFAAVRKDGVIAAHIDPTRLGVAGFSAGGFTAFLLAGARADIPHLKAFCDSHPDDGVCKPQKEAPDISGPALFHKAYDDPAIKAQIAHAADDHSIPAVKAVFTLAPALVQAIAPDSFVRIHVPTAIVVGDNDKVAEPVTNADIAVKAIAGATITRLPGVGHYDFLSTCTGAAKATVPICADVTVSQAQTHAEALAKAKALFGATL</sequence>
<keyword evidence="5" id="KW-1185">Reference proteome</keyword>
<feature type="chain" id="PRO_5009853256" description="Dienelactone hydrolase domain-containing protein" evidence="2">
    <location>
        <begin position="23"/>
        <end position="357"/>
    </location>
</feature>
<dbReference type="EMBL" id="CP017480">
    <property type="protein sequence ID" value="APG05777.1"/>
    <property type="molecule type" value="Genomic_DNA"/>
</dbReference>
<dbReference type="KEGG" id="lrz:BJI69_18970"/>
<gene>
    <name evidence="4" type="ORF">BJI69_18970</name>
</gene>
<keyword evidence="1" id="KW-0378">Hydrolase</keyword>